<dbReference type="InterPro" id="IPR045851">
    <property type="entry name" value="AMP-bd_C_sf"/>
</dbReference>
<sequence length="542" mass="57471">MRGDLEFVSIPRLVRMAAERYAAREAVVEGRTRITYRQLGERVGRATAACVAAGVEAGDRVAIWAPNSLDWIVAALGAVGAGAVLVPVNTRFKGAEAVQVLERTRARLLFVTGTFLGTSYVAALRGAARGERPAAPGAVRGPLPGLPRLRGVVVLADDAPADFRTWKEFLAAGEGVPARTVRARADAIPSEAPSDILFTSGTTGEPKGAVITHGQTLRTFAVWSELAGLREGDRYLIVNPFFHTFGYKAGVIACLMRGATMVPQPVFAAETVLARIAAERITVLPGPPTLHQSLLDHPDRAAYDLSSLRVVVTGAAMVPRRLIDRLRGELGIATVLTAYGMSEATGVVTMCRRGDPPEVVAGTSGRAVPGTEVKVAGPDGRARAAGVPGEILVRGPQVMSGYFEDPAATARALDAEGWLHTGDVGVLDARGNLRVTDRLKDMFVVGGFNAYPAEIERVLARHPGIAEVAVVGVPDGRLGEVGKAFAVRRAGAGDAVTADSLIAWARREMANYKVPREVEFVRELPRNASGKVLKGLLRRRAE</sequence>
<evidence type="ECO:0000259" key="4">
    <source>
        <dbReference type="Pfam" id="PF13193"/>
    </source>
</evidence>
<organism evidence="5 6">
    <name type="scientific">Streptomyces abikoensis</name>
    <dbReference type="NCBI Taxonomy" id="97398"/>
    <lineage>
        <taxon>Bacteria</taxon>
        <taxon>Bacillati</taxon>
        <taxon>Actinomycetota</taxon>
        <taxon>Actinomycetes</taxon>
        <taxon>Kitasatosporales</taxon>
        <taxon>Streptomycetaceae</taxon>
        <taxon>Streptomyces</taxon>
    </lineage>
</organism>
<dbReference type="NCBIfam" id="NF005801">
    <property type="entry name" value="PRK07656.1"/>
    <property type="match status" value="1"/>
</dbReference>
<dbReference type="PANTHER" id="PTHR43201:SF5">
    <property type="entry name" value="MEDIUM-CHAIN ACYL-COA LIGASE ACSF2, MITOCHONDRIAL"/>
    <property type="match status" value="1"/>
</dbReference>
<evidence type="ECO:0000313" key="5">
    <source>
        <dbReference type="EMBL" id="MFI0912213.1"/>
    </source>
</evidence>
<name>A0ABW7T3Z6_9ACTN</name>
<feature type="domain" description="AMP-binding enzyme C-terminal" evidence="4">
    <location>
        <begin position="454"/>
        <end position="531"/>
    </location>
</feature>
<gene>
    <name evidence="5" type="ORF">ACH4TF_17355</name>
</gene>
<comment type="caution">
    <text evidence="5">The sequence shown here is derived from an EMBL/GenBank/DDBJ whole genome shotgun (WGS) entry which is preliminary data.</text>
</comment>
<dbReference type="PANTHER" id="PTHR43201">
    <property type="entry name" value="ACYL-COA SYNTHETASE"/>
    <property type="match status" value="1"/>
</dbReference>
<dbReference type="EMBL" id="JBIRRB010000005">
    <property type="protein sequence ID" value="MFI0912213.1"/>
    <property type="molecule type" value="Genomic_DNA"/>
</dbReference>
<dbReference type="InterPro" id="IPR025110">
    <property type="entry name" value="AMP-bd_C"/>
</dbReference>
<proteinExistence type="inferred from homology"/>
<evidence type="ECO:0000256" key="2">
    <source>
        <dbReference type="ARBA" id="ARBA00022598"/>
    </source>
</evidence>
<accession>A0ABW7T3Z6</accession>
<dbReference type="Proteomes" id="UP001611162">
    <property type="component" value="Unassembled WGS sequence"/>
</dbReference>
<dbReference type="Gene3D" id="3.30.300.30">
    <property type="match status" value="1"/>
</dbReference>
<dbReference type="SUPFAM" id="SSF56801">
    <property type="entry name" value="Acetyl-CoA synthetase-like"/>
    <property type="match status" value="1"/>
</dbReference>
<evidence type="ECO:0000259" key="3">
    <source>
        <dbReference type="Pfam" id="PF00501"/>
    </source>
</evidence>
<evidence type="ECO:0000256" key="1">
    <source>
        <dbReference type="ARBA" id="ARBA00006432"/>
    </source>
</evidence>
<reference evidence="5 6" key="1">
    <citation type="submission" date="2024-10" db="EMBL/GenBank/DDBJ databases">
        <title>The Natural Products Discovery Center: Release of the First 8490 Sequenced Strains for Exploring Actinobacteria Biosynthetic Diversity.</title>
        <authorList>
            <person name="Kalkreuter E."/>
            <person name="Kautsar S.A."/>
            <person name="Yang D."/>
            <person name="Bader C.D."/>
            <person name="Teijaro C.N."/>
            <person name="Fluegel L."/>
            <person name="Davis C.M."/>
            <person name="Simpson J.R."/>
            <person name="Lauterbach L."/>
            <person name="Steele A.D."/>
            <person name="Gui C."/>
            <person name="Meng S."/>
            <person name="Li G."/>
            <person name="Viehrig K."/>
            <person name="Ye F."/>
            <person name="Su P."/>
            <person name="Kiefer A.F."/>
            <person name="Nichols A."/>
            <person name="Cepeda A.J."/>
            <person name="Yan W."/>
            <person name="Fan B."/>
            <person name="Jiang Y."/>
            <person name="Adhikari A."/>
            <person name="Zheng C.-J."/>
            <person name="Schuster L."/>
            <person name="Cowan T.M."/>
            <person name="Smanski M.J."/>
            <person name="Chevrette M.G."/>
            <person name="De Carvalho L.P.S."/>
            <person name="Shen B."/>
        </authorList>
    </citation>
    <scope>NUCLEOTIDE SEQUENCE [LARGE SCALE GENOMIC DNA]</scope>
    <source>
        <strain evidence="5 6">NPDC020979</strain>
    </source>
</reference>
<dbReference type="GO" id="GO:0016874">
    <property type="term" value="F:ligase activity"/>
    <property type="evidence" value="ECO:0007669"/>
    <property type="project" value="UniProtKB-KW"/>
</dbReference>
<feature type="domain" description="AMP-dependent synthetase/ligase" evidence="3">
    <location>
        <begin position="16"/>
        <end position="403"/>
    </location>
</feature>
<evidence type="ECO:0000313" key="6">
    <source>
        <dbReference type="Proteomes" id="UP001611162"/>
    </source>
</evidence>
<dbReference type="InterPro" id="IPR000873">
    <property type="entry name" value="AMP-dep_synth/lig_dom"/>
</dbReference>
<dbReference type="InterPro" id="IPR020845">
    <property type="entry name" value="AMP-binding_CS"/>
</dbReference>
<dbReference type="PROSITE" id="PS00455">
    <property type="entry name" value="AMP_BINDING"/>
    <property type="match status" value="1"/>
</dbReference>
<dbReference type="Gene3D" id="3.40.50.12780">
    <property type="entry name" value="N-terminal domain of ligase-like"/>
    <property type="match status" value="1"/>
</dbReference>
<dbReference type="InterPro" id="IPR042099">
    <property type="entry name" value="ANL_N_sf"/>
</dbReference>
<protein>
    <submittedName>
        <fullName evidence="5">FadD3 family acyl-CoA ligase</fullName>
    </submittedName>
</protein>
<dbReference type="Pfam" id="PF13193">
    <property type="entry name" value="AMP-binding_C"/>
    <property type="match status" value="1"/>
</dbReference>
<comment type="similarity">
    <text evidence="1">Belongs to the ATP-dependent AMP-binding enzyme family.</text>
</comment>
<dbReference type="RefSeq" id="WP_397613218.1">
    <property type="nucleotide sequence ID" value="NZ_JBIRRB010000005.1"/>
</dbReference>
<keyword evidence="6" id="KW-1185">Reference proteome</keyword>
<dbReference type="Pfam" id="PF00501">
    <property type="entry name" value="AMP-binding"/>
    <property type="match status" value="1"/>
</dbReference>
<keyword evidence="2 5" id="KW-0436">Ligase</keyword>